<evidence type="ECO:0008006" key="10">
    <source>
        <dbReference type="Google" id="ProtNLM"/>
    </source>
</evidence>
<reference evidence="8 9" key="1">
    <citation type="journal article" date="2013" name="Genome Announc.">
        <title>Draft Genome Sequence of Psychrobacter aquaticus Strain CMS 56T, Isolated from a Cyanobacterial Mat Sample Collected from Water Bodies in the McMurdo Dry Valley Region of Antarctica.</title>
        <authorList>
            <person name="Reddy G.S."/>
            <person name="Ara S."/>
            <person name="Singh A."/>
            <person name="Kumar Pinnaka A."/>
            <person name="Shivaji S."/>
        </authorList>
    </citation>
    <scope>NUCLEOTIDE SEQUENCE [LARGE SCALE GENOMIC DNA]</scope>
    <source>
        <strain evidence="8 9">CMS 56</strain>
    </source>
</reference>
<dbReference type="OrthoDB" id="8550022at2"/>
<dbReference type="AlphaFoldDB" id="U4T708"/>
<keyword evidence="4" id="KW-0564">Palmitate</keyword>
<evidence type="ECO:0000313" key="8">
    <source>
        <dbReference type="EMBL" id="ERL54278.1"/>
    </source>
</evidence>
<proteinExistence type="predicted"/>
<protein>
    <recommendedName>
        <fullName evidence="10">Lipoprotein</fullName>
    </recommendedName>
</protein>
<dbReference type="Proteomes" id="UP000016761">
    <property type="component" value="Unassembled WGS sequence"/>
</dbReference>
<accession>U4T708</accession>
<evidence type="ECO:0000256" key="6">
    <source>
        <dbReference type="ARBA" id="ARBA00023288"/>
    </source>
</evidence>
<evidence type="ECO:0000256" key="3">
    <source>
        <dbReference type="ARBA" id="ARBA00023136"/>
    </source>
</evidence>
<dbReference type="NCBIfam" id="NF047847">
    <property type="entry name" value="SS_mature_LptM"/>
    <property type="match status" value="1"/>
</dbReference>
<feature type="region of interest" description="Disordered" evidence="7">
    <location>
        <begin position="58"/>
        <end position="97"/>
    </location>
</feature>
<sequence length="97" mass="10417">MLTIRHSLKTEHSNAARVSRRVLSTFIMGSVVMLGISGCGQKGALYLTDASGQTVQESTAMLASTSQPQDAAFAGIDEDQQNPNFELPEPSNDPNDY</sequence>
<keyword evidence="2" id="KW-0732">Signal</keyword>
<keyword evidence="9" id="KW-1185">Reference proteome</keyword>
<dbReference type="PATRIC" id="fig|1354303.4.peg.2789"/>
<evidence type="ECO:0000313" key="9">
    <source>
        <dbReference type="Proteomes" id="UP000016761"/>
    </source>
</evidence>
<keyword evidence="5" id="KW-0998">Cell outer membrane</keyword>
<evidence type="ECO:0000256" key="4">
    <source>
        <dbReference type="ARBA" id="ARBA00023139"/>
    </source>
</evidence>
<gene>
    <name evidence="8" type="ORF">M917_2835</name>
</gene>
<dbReference type="InterPro" id="IPR032831">
    <property type="entry name" value="LptM_cons"/>
</dbReference>
<comment type="subcellular location">
    <subcellularLocation>
        <location evidence="1">Cell outer membrane</location>
        <topology evidence="1">Lipid-anchor</topology>
    </subcellularLocation>
</comment>
<name>U4T708_9GAMM</name>
<evidence type="ECO:0000256" key="7">
    <source>
        <dbReference type="SAM" id="MobiDB-lite"/>
    </source>
</evidence>
<organism evidence="8 9">
    <name type="scientific">Psychrobacter aquaticus CMS 56</name>
    <dbReference type="NCBI Taxonomy" id="1354303"/>
    <lineage>
        <taxon>Bacteria</taxon>
        <taxon>Pseudomonadati</taxon>
        <taxon>Pseudomonadota</taxon>
        <taxon>Gammaproteobacteria</taxon>
        <taxon>Moraxellales</taxon>
        <taxon>Moraxellaceae</taxon>
        <taxon>Psychrobacter</taxon>
    </lineage>
</organism>
<dbReference type="EMBL" id="AUSW01000038">
    <property type="protein sequence ID" value="ERL54278.1"/>
    <property type="molecule type" value="Genomic_DNA"/>
</dbReference>
<keyword evidence="3" id="KW-0472">Membrane</keyword>
<evidence type="ECO:0000256" key="1">
    <source>
        <dbReference type="ARBA" id="ARBA00004459"/>
    </source>
</evidence>
<evidence type="ECO:0000256" key="5">
    <source>
        <dbReference type="ARBA" id="ARBA00023237"/>
    </source>
</evidence>
<evidence type="ECO:0000256" key="2">
    <source>
        <dbReference type="ARBA" id="ARBA00022729"/>
    </source>
</evidence>
<dbReference type="RefSeq" id="WP_021815443.1">
    <property type="nucleotide sequence ID" value="NZ_AUSW01000038.1"/>
</dbReference>
<keyword evidence="6" id="KW-0449">Lipoprotein</keyword>
<feature type="compositionally biased region" description="Polar residues" evidence="7">
    <location>
        <begin position="58"/>
        <end position="69"/>
    </location>
</feature>
<comment type="caution">
    <text evidence="8">The sequence shown here is derived from an EMBL/GenBank/DDBJ whole genome shotgun (WGS) entry which is preliminary data.</text>
</comment>